<evidence type="ECO:0000259" key="1">
    <source>
        <dbReference type="Pfam" id="PF07969"/>
    </source>
</evidence>
<dbReference type="PIRSF" id="PIRSF006453">
    <property type="entry name" value="FwdA"/>
    <property type="match status" value="1"/>
</dbReference>
<dbReference type="AlphaFoldDB" id="A0A4R1B713"/>
<evidence type="ECO:0000313" key="2">
    <source>
        <dbReference type="EMBL" id="TCJ11895.1"/>
    </source>
</evidence>
<feature type="domain" description="Amidohydrolase 3" evidence="1">
    <location>
        <begin position="43"/>
        <end position="497"/>
    </location>
</feature>
<comment type="caution">
    <text evidence="2">The sequence shown here is derived from an EMBL/GenBank/DDBJ whole genome shotgun (WGS) entry which is preliminary data.</text>
</comment>
<dbReference type="PANTHER" id="PTHR11647">
    <property type="entry name" value="HYDRANTOINASE/DIHYDROPYRIMIDINASE FAMILY MEMBER"/>
    <property type="match status" value="1"/>
</dbReference>
<keyword evidence="3" id="KW-1185">Reference proteome</keyword>
<reference evidence="2 3" key="1">
    <citation type="submission" date="2019-03" db="EMBL/GenBank/DDBJ databases">
        <title>Genome sequence of Thiobacillaceae bacterium LSR1, a sulfur-oxidizing bacterium isolated from freshwater sediment.</title>
        <authorList>
            <person name="Li S."/>
        </authorList>
    </citation>
    <scope>NUCLEOTIDE SEQUENCE [LARGE SCALE GENOMIC DNA]</scope>
    <source>
        <strain evidence="2 3">LSR1</strain>
    </source>
</reference>
<dbReference type="PANTHER" id="PTHR11647:SF1">
    <property type="entry name" value="COLLAPSIN RESPONSE MEDIATOR PROTEIN"/>
    <property type="match status" value="1"/>
</dbReference>
<dbReference type="Proteomes" id="UP000295443">
    <property type="component" value="Unassembled WGS sequence"/>
</dbReference>
<protein>
    <submittedName>
        <fullName evidence="2">Formylmethanofuran dehydrogenase subunit A</fullName>
    </submittedName>
</protein>
<dbReference type="InterPro" id="IPR011059">
    <property type="entry name" value="Metal-dep_hydrolase_composite"/>
</dbReference>
<dbReference type="SUPFAM" id="SSF51338">
    <property type="entry name" value="Composite domain of metallo-dependent hydrolases"/>
    <property type="match status" value="2"/>
</dbReference>
<name>A0A4R1B713_9PROT</name>
<dbReference type="RefSeq" id="WP_131448476.1">
    <property type="nucleotide sequence ID" value="NZ_SJZB01000047.1"/>
</dbReference>
<dbReference type="OrthoDB" id="9807210at2"/>
<organism evidence="2 3">
    <name type="scientific">Parasulfuritortus cantonensis</name>
    <dbReference type="NCBI Taxonomy" id="2528202"/>
    <lineage>
        <taxon>Bacteria</taxon>
        <taxon>Pseudomonadati</taxon>
        <taxon>Pseudomonadota</taxon>
        <taxon>Betaproteobacteria</taxon>
        <taxon>Nitrosomonadales</taxon>
        <taxon>Thiobacillaceae</taxon>
        <taxon>Parasulfuritortus</taxon>
    </lineage>
</organism>
<dbReference type="GO" id="GO:0016810">
    <property type="term" value="F:hydrolase activity, acting on carbon-nitrogen (but not peptide) bonds"/>
    <property type="evidence" value="ECO:0007669"/>
    <property type="project" value="InterPro"/>
</dbReference>
<dbReference type="Pfam" id="PF07969">
    <property type="entry name" value="Amidohydro_3"/>
    <property type="match status" value="1"/>
</dbReference>
<dbReference type="InterPro" id="IPR050378">
    <property type="entry name" value="Metallo-dep_Hydrolases_sf"/>
</dbReference>
<dbReference type="InterPro" id="IPR012027">
    <property type="entry name" value="Formylmethanofuran_DH_asu"/>
</dbReference>
<gene>
    <name evidence="2" type="ORF">EZJ19_13600</name>
</gene>
<dbReference type="InterPro" id="IPR013108">
    <property type="entry name" value="Amidohydro_3"/>
</dbReference>
<evidence type="ECO:0000313" key="3">
    <source>
        <dbReference type="Proteomes" id="UP000295443"/>
    </source>
</evidence>
<proteinExistence type="predicted"/>
<dbReference type="SUPFAM" id="SSF51556">
    <property type="entry name" value="Metallo-dependent hydrolases"/>
    <property type="match status" value="1"/>
</dbReference>
<accession>A0A4R1B713</accession>
<dbReference type="InterPro" id="IPR032466">
    <property type="entry name" value="Metal_Hydrolase"/>
</dbReference>
<dbReference type="EMBL" id="SJZB01000047">
    <property type="protein sequence ID" value="TCJ11895.1"/>
    <property type="molecule type" value="Genomic_DNA"/>
</dbReference>
<dbReference type="Gene3D" id="3.20.20.140">
    <property type="entry name" value="Metal-dependent hydrolases"/>
    <property type="match status" value="1"/>
</dbReference>
<sequence>MLRLKNGRLYDPARGVDGLVQDLYVDAGRVVPAPGPEVRIDAELDLAGKVVMAGAIDLHTHIGGGKMNIARALLPEDHRGDRVPASDLGAGGFMHAGCGHAAPSTWTTGYRYAEMGYTACFEPAMLPANARHAHLEMGDIPMVDKGAYAMLGSDDFFLRLLAAGADPRLIADYVGWTLDASQAMAIKVVNPGGISAFKFNTRALALDEAHPYYGVTPRQVIGALARAVHDLGLAHPLHVHASNLGVPGNADTTLATMAAAEGLPIHLTHIQFHSYGTEGERRFSSEAERIADAINRQGNVSADVGQILFGQTVTASGDTMGQHRNHRHASPDKWVVMDIECDAGCGVVPFRYKDKNFVNALQWAIGLELFLRVTDPWRIFLTTDHPNGAPFTSYPHLIRLLMDRDFRNAKLDEIHPEAAAHSQLRGLTREYSLYEIAVMTRAAPARSLGLAERGHLGPGAAADIVVYRDDADREAMFGKPEYVFKDGELVVRDGRVVKVVNGALHAVKPEYDKGIERPLNDYFDRYMTVKMAHLKIADDEVCACGASKLVPHACTRHSS</sequence>
<dbReference type="NCBIfam" id="TIGR03121">
    <property type="entry name" value="one_C_dehyd_A"/>
    <property type="match status" value="1"/>
</dbReference>